<dbReference type="EMBL" id="JARK01001385">
    <property type="protein sequence ID" value="EYC11876.1"/>
    <property type="molecule type" value="Genomic_DNA"/>
</dbReference>
<dbReference type="OrthoDB" id="5859246at2759"/>
<accession>A0A016UA97</accession>
<gene>
    <name evidence="1" type="primary">Acey_s0049.g1824</name>
    <name evidence="1" type="ORF">Y032_0049g1824</name>
</gene>
<organism evidence="1 2">
    <name type="scientific">Ancylostoma ceylanicum</name>
    <dbReference type="NCBI Taxonomy" id="53326"/>
    <lineage>
        <taxon>Eukaryota</taxon>
        <taxon>Metazoa</taxon>
        <taxon>Ecdysozoa</taxon>
        <taxon>Nematoda</taxon>
        <taxon>Chromadorea</taxon>
        <taxon>Rhabditida</taxon>
        <taxon>Rhabditina</taxon>
        <taxon>Rhabditomorpha</taxon>
        <taxon>Strongyloidea</taxon>
        <taxon>Ancylostomatidae</taxon>
        <taxon>Ancylostomatinae</taxon>
        <taxon>Ancylostoma</taxon>
    </lineage>
</organism>
<keyword evidence="2" id="KW-1185">Reference proteome</keyword>
<comment type="caution">
    <text evidence="1">The sequence shown here is derived from an EMBL/GenBank/DDBJ whole genome shotgun (WGS) entry which is preliminary data.</text>
</comment>
<dbReference type="Proteomes" id="UP000024635">
    <property type="component" value="Unassembled WGS sequence"/>
</dbReference>
<evidence type="ECO:0000313" key="1">
    <source>
        <dbReference type="EMBL" id="EYC11876.1"/>
    </source>
</evidence>
<sequence>MHFDAPVQNFISQSTDICHEMEQAIYQLSILGLADHAEADNLYTRMMAVVSDIINNAMQYDDRNSASQTAAF</sequence>
<evidence type="ECO:0000313" key="2">
    <source>
        <dbReference type="Proteomes" id="UP000024635"/>
    </source>
</evidence>
<proteinExistence type="predicted"/>
<name>A0A016UA97_9BILA</name>
<dbReference type="AlphaFoldDB" id="A0A016UA97"/>
<protein>
    <submittedName>
        <fullName evidence="1">Uncharacterized protein</fullName>
    </submittedName>
</protein>
<reference evidence="2" key="1">
    <citation type="journal article" date="2015" name="Nat. Genet.">
        <title>The genome and transcriptome of the zoonotic hookworm Ancylostoma ceylanicum identify infection-specific gene families.</title>
        <authorList>
            <person name="Schwarz E.M."/>
            <person name="Hu Y."/>
            <person name="Antoshechkin I."/>
            <person name="Miller M.M."/>
            <person name="Sternberg P.W."/>
            <person name="Aroian R.V."/>
        </authorList>
    </citation>
    <scope>NUCLEOTIDE SEQUENCE</scope>
    <source>
        <strain evidence="2">HY135</strain>
    </source>
</reference>